<reference evidence="9 10" key="1">
    <citation type="submission" date="2020-02" db="EMBL/GenBank/DDBJ databases">
        <authorList>
            <person name="Li X.-J."/>
            <person name="Han X.-M."/>
        </authorList>
    </citation>
    <scope>NUCLEOTIDE SEQUENCE [LARGE SCALE GENOMIC DNA]</scope>
    <source>
        <strain evidence="9 10">CCTCC AB 2017055</strain>
    </source>
</reference>
<feature type="compositionally biased region" description="Basic and acidic residues" evidence="7">
    <location>
        <begin position="249"/>
        <end position="263"/>
    </location>
</feature>
<dbReference type="AlphaFoldDB" id="A0A6L9S9F0"/>
<dbReference type="PANTHER" id="PTHR19139:SF284">
    <property type="entry name" value="AQUAPORIN"/>
    <property type="match status" value="1"/>
</dbReference>
<dbReference type="InterPro" id="IPR023271">
    <property type="entry name" value="Aquaporin-like"/>
</dbReference>
<keyword evidence="2 6" id="KW-0813">Transport</keyword>
<feature type="transmembrane region" description="Helical" evidence="8">
    <location>
        <begin position="9"/>
        <end position="29"/>
    </location>
</feature>
<evidence type="ECO:0008006" key="11">
    <source>
        <dbReference type="Google" id="ProtNLM"/>
    </source>
</evidence>
<dbReference type="GO" id="GO:0005886">
    <property type="term" value="C:plasma membrane"/>
    <property type="evidence" value="ECO:0007669"/>
    <property type="project" value="TreeGrafter"/>
</dbReference>
<keyword evidence="5 8" id="KW-0472">Membrane</keyword>
<comment type="similarity">
    <text evidence="6">Belongs to the MIP/aquaporin (TC 1.A.8) family.</text>
</comment>
<protein>
    <recommendedName>
        <fullName evidence="11">Aquaporin</fullName>
    </recommendedName>
</protein>
<organism evidence="9 10">
    <name type="scientific">Phytoactinopolyspora halotolerans</name>
    <dbReference type="NCBI Taxonomy" id="1981512"/>
    <lineage>
        <taxon>Bacteria</taxon>
        <taxon>Bacillati</taxon>
        <taxon>Actinomycetota</taxon>
        <taxon>Actinomycetes</taxon>
        <taxon>Jiangellales</taxon>
        <taxon>Jiangellaceae</taxon>
        <taxon>Phytoactinopolyspora</taxon>
    </lineage>
</organism>
<feature type="region of interest" description="Disordered" evidence="7">
    <location>
        <begin position="247"/>
        <end position="345"/>
    </location>
</feature>
<evidence type="ECO:0000256" key="1">
    <source>
        <dbReference type="ARBA" id="ARBA00004141"/>
    </source>
</evidence>
<dbReference type="EMBL" id="JAAGOA010000011">
    <property type="protein sequence ID" value="NEE01719.1"/>
    <property type="molecule type" value="Genomic_DNA"/>
</dbReference>
<dbReference type="PROSITE" id="PS00221">
    <property type="entry name" value="MIP"/>
    <property type="match status" value="1"/>
</dbReference>
<feature type="compositionally biased region" description="Acidic residues" evidence="7">
    <location>
        <begin position="264"/>
        <end position="279"/>
    </location>
</feature>
<feature type="transmembrane region" description="Helical" evidence="8">
    <location>
        <begin position="190"/>
        <end position="211"/>
    </location>
</feature>
<evidence type="ECO:0000256" key="3">
    <source>
        <dbReference type="ARBA" id="ARBA00022692"/>
    </source>
</evidence>
<dbReference type="RefSeq" id="WP_163739643.1">
    <property type="nucleotide sequence ID" value="NZ_JAAGOA010000011.1"/>
</dbReference>
<keyword evidence="4 8" id="KW-1133">Transmembrane helix</keyword>
<dbReference type="GO" id="GO:0015250">
    <property type="term" value="F:water channel activity"/>
    <property type="evidence" value="ECO:0007669"/>
    <property type="project" value="TreeGrafter"/>
</dbReference>
<sequence length="345" mass="35110">MPQVWARNAVAEALGAFVLTFVAILTASTDGTLTPYALSQGLAIAVLVAALGHISGGHFNPAVTLAILLNRRIDLVGASVYWAAQLAGGLLAALAVLGILSQDAVAAAAPDPSTGGDLNLAGAVALEALAVLLVVVAVFGTIVDQRAPFSAYPLAIGFSYVAGIYAIGGLTGGALNPARALGPALVGAEWAGTVAWLAGPLIGAVAAWAVYEFVIGAGMSEPAAEREPAPDVADEEELVAEEEELVIEQADRGRTSDGARLSEGDGEPEGDQGPEEEPDHDPLDEPEKLPDGEPEPDREPETEGEPEPDREPEPGREPQPPPAPASPGAPTAPGVPPPPPPPPRE</sequence>
<dbReference type="Gene3D" id="1.20.1080.10">
    <property type="entry name" value="Glycerol uptake facilitator protein"/>
    <property type="match status" value="1"/>
</dbReference>
<feature type="transmembrane region" description="Helical" evidence="8">
    <location>
        <begin position="151"/>
        <end position="170"/>
    </location>
</feature>
<dbReference type="PRINTS" id="PR00783">
    <property type="entry name" value="MINTRINSICP"/>
</dbReference>
<accession>A0A6L9S9F0</accession>
<feature type="transmembrane region" description="Helical" evidence="8">
    <location>
        <begin position="41"/>
        <end position="68"/>
    </location>
</feature>
<name>A0A6L9S9F0_9ACTN</name>
<feature type="transmembrane region" description="Helical" evidence="8">
    <location>
        <begin position="120"/>
        <end position="139"/>
    </location>
</feature>
<dbReference type="Proteomes" id="UP000475214">
    <property type="component" value="Unassembled WGS sequence"/>
</dbReference>
<comment type="subcellular location">
    <subcellularLocation>
        <location evidence="1">Membrane</location>
        <topology evidence="1">Multi-pass membrane protein</topology>
    </subcellularLocation>
</comment>
<dbReference type="InterPro" id="IPR022357">
    <property type="entry name" value="MIP_CS"/>
</dbReference>
<evidence type="ECO:0000256" key="6">
    <source>
        <dbReference type="RuleBase" id="RU000477"/>
    </source>
</evidence>
<evidence type="ECO:0000256" key="5">
    <source>
        <dbReference type="ARBA" id="ARBA00023136"/>
    </source>
</evidence>
<evidence type="ECO:0000256" key="2">
    <source>
        <dbReference type="ARBA" id="ARBA00022448"/>
    </source>
</evidence>
<dbReference type="InterPro" id="IPR034294">
    <property type="entry name" value="Aquaporin_transptr"/>
</dbReference>
<evidence type="ECO:0000256" key="7">
    <source>
        <dbReference type="SAM" id="MobiDB-lite"/>
    </source>
</evidence>
<dbReference type="Pfam" id="PF00230">
    <property type="entry name" value="MIP"/>
    <property type="match status" value="1"/>
</dbReference>
<evidence type="ECO:0000313" key="9">
    <source>
        <dbReference type="EMBL" id="NEE01719.1"/>
    </source>
</evidence>
<feature type="compositionally biased region" description="Pro residues" evidence="7">
    <location>
        <begin position="317"/>
        <end position="327"/>
    </location>
</feature>
<dbReference type="InterPro" id="IPR000425">
    <property type="entry name" value="MIP"/>
</dbReference>
<keyword evidence="10" id="KW-1185">Reference proteome</keyword>
<evidence type="ECO:0000313" key="10">
    <source>
        <dbReference type="Proteomes" id="UP000475214"/>
    </source>
</evidence>
<evidence type="ECO:0000256" key="4">
    <source>
        <dbReference type="ARBA" id="ARBA00022989"/>
    </source>
</evidence>
<evidence type="ECO:0000256" key="8">
    <source>
        <dbReference type="SAM" id="Phobius"/>
    </source>
</evidence>
<keyword evidence="3 6" id="KW-0812">Transmembrane</keyword>
<feature type="compositionally biased region" description="Pro residues" evidence="7">
    <location>
        <begin position="333"/>
        <end position="345"/>
    </location>
</feature>
<gene>
    <name evidence="9" type="ORF">G1H10_16220</name>
</gene>
<dbReference type="PANTHER" id="PTHR19139">
    <property type="entry name" value="AQUAPORIN TRANSPORTER"/>
    <property type="match status" value="1"/>
</dbReference>
<feature type="compositionally biased region" description="Basic and acidic residues" evidence="7">
    <location>
        <begin position="280"/>
        <end position="316"/>
    </location>
</feature>
<feature type="transmembrane region" description="Helical" evidence="8">
    <location>
        <begin position="80"/>
        <end position="100"/>
    </location>
</feature>
<proteinExistence type="inferred from homology"/>
<dbReference type="SUPFAM" id="SSF81338">
    <property type="entry name" value="Aquaporin-like"/>
    <property type="match status" value="1"/>
</dbReference>
<comment type="caution">
    <text evidence="9">The sequence shown here is derived from an EMBL/GenBank/DDBJ whole genome shotgun (WGS) entry which is preliminary data.</text>
</comment>